<dbReference type="Pfam" id="PF03466">
    <property type="entry name" value="LysR_substrate"/>
    <property type="match status" value="1"/>
</dbReference>
<dbReference type="InterPro" id="IPR050950">
    <property type="entry name" value="HTH-type_LysR_regulators"/>
</dbReference>
<dbReference type="Pfam" id="PF00126">
    <property type="entry name" value="HTH_1"/>
    <property type="match status" value="1"/>
</dbReference>
<dbReference type="SUPFAM" id="SSF46785">
    <property type="entry name" value="Winged helix' DNA-binding domain"/>
    <property type="match status" value="1"/>
</dbReference>
<name>A0ABX5LXV3_9GAMM</name>
<dbReference type="InterPro" id="IPR036390">
    <property type="entry name" value="WH_DNA-bd_sf"/>
</dbReference>
<evidence type="ECO:0000256" key="3">
    <source>
        <dbReference type="ARBA" id="ARBA00023125"/>
    </source>
</evidence>
<sequence length="294" mass="32404">MDFRQLRYLVEIVASGGFGKAAEQVHLTQPALSKAIRGLEEELDVSLLERGKRGGTIRLTAAGEVVHRHAVQLLEGRQRMVNELHAMRNLQGGELRIGLSPLGSAEMFAPVIALFRSRYPQIDIHLMERGGAELEDALRNGEIELATSLIPSKDDIEWLQIRDDPMMVALPVSDPLCAQHTLQLHDLASTPLVAFETTFMLNKLIHDACVASGFTPHEVTQVSQADFGLALVAAGAGAMLLPKLIAERHALPGVVIKPLDSSTLRWQLSLIWRKRATLSFAAQTMLEMIRQRFG</sequence>
<evidence type="ECO:0000259" key="5">
    <source>
        <dbReference type="PROSITE" id="PS50931"/>
    </source>
</evidence>
<comment type="caution">
    <text evidence="6">The sequence shown here is derived from an EMBL/GenBank/DDBJ whole genome shotgun (WGS) entry which is preliminary data.</text>
</comment>
<dbReference type="RefSeq" id="WP_110188240.1">
    <property type="nucleotide sequence ID" value="NZ_CP177354.1"/>
</dbReference>
<dbReference type="Proteomes" id="UP000248090">
    <property type="component" value="Unassembled WGS sequence"/>
</dbReference>
<proteinExistence type="inferred from homology"/>
<dbReference type="InterPro" id="IPR000847">
    <property type="entry name" value="LysR_HTH_N"/>
</dbReference>
<organism evidence="6 7">
    <name type="scientific">Pokkaliibacter plantistimulans</name>
    <dbReference type="NCBI Taxonomy" id="1635171"/>
    <lineage>
        <taxon>Bacteria</taxon>
        <taxon>Pseudomonadati</taxon>
        <taxon>Pseudomonadota</taxon>
        <taxon>Gammaproteobacteria</taxon>
        <taxon>Oceanospirillales</taxon>
        <taxon>Balneatrichaceae</taxon>
        <taxon>Pokkaliibacter</taxon>
    </lineage>
</organism>
<dbReference type="PROSITE" id="PS50931">
    <property type="entry name" value="HTH_LYSR"/>
    <property type="match status" value="1"/>
</dbReference>
<accession>A0ABX5LXV3</accession>
<dbReference type="PANTHER" id="PTHR30419">
    <property type="entry name" value="HTH-TYPE TRANSCRIPTIONAL REGULATOR YBHD"/>
    <property type="match status" value="1"/>
</dbReference>
<dbReference type="PANTHER" id="PTHR30419:SF8">
    <property type="entry name" value="NITROGEN ASSIMILATION TRANSCRIPTIONAL ACTIVATOR-RELATED"/>
    <property type="match status" value="1"/>
</dbReference>
<dbReference type="EMBL" id="LAPT01000078">
    <property type="protein sequence ID" value="PXF30323.1"/>
    <property type="molecule type" value="Genomic_DNA"/>
</dbReference>
<keyword evidence="7" id="KW-1185">Reference proteome</keyword>
<dbReference type="SUPFAM" id="SSF53850">
    <property type="entry name" value="Periplasmic binding protein-like II"/>
    <property type="match status" value="1"/>
</dbReference>
<feature type="domain" description="HTH lysR-type" evidence="5">
    <location>
        <begin position="1"/>
        <end position="60"/>
    </location>
</feature>
<keyword evidence="3" id="KW-0238">DNA-binding</keyword>
<dbReference type="InterPro" id="IPR005119">
    <property type="entry name" value="LysR_subst-bd"/>
</dbReference>
<protein>
    <submittedName>
        <fullName evidence="6">LysR family transcriptional regulator</fullName>
    </submittedName>
</protein>
<dbReference type="InterPro" id="IPR036388">
    <property type="entry name" value="WH-like_DNA-bd_sf"/>
</dbReference>
<evidence type="ECO:0000256" key="4">
    <source>
        <dbReference type="ARBA" id="ARBA00023163"/>
    </source>
</evidence>
<dbReference type="Gene3D" id="1.10.10.10">
    <property type="entry name" value="Winged helix-like DNA-binding domain superfamily/Winged helix DNA-binding domain"/>
    <property type="match status" value="1"/>
</dbReference>
<evidence type="ECO:0000256" key="2">
    <source>
        <dbReference type="ARBA" id="ARBA00023015"/>
    </source>
</evidence>
<evidence type="ECO:0000313" key="6">
    <source>
        <dbReference type="EMBL" id="PXF30323.1"/>
    </source>
</evidence>
<keyword evidence="2" id="KW-0805">Transcription regulation</keyword>
<dbReference type="Gene3D" id="3.40.190.290">
    <property type="match status" value="1"/>
</dbReference>
<dbReference type="PRINTS" id="PR00039">
    <property type="entry name" value="HTHLYSR"/>
</dbReference>
<gene>
    <name evidence="6" type="ORF">WH50_16070</name>
</gene>
<reference evidence="6 7" key="1">
    <citation type="submission" date="2015-03" db="EMBL/GenBank/DDBJ databases">
        <authorList>
            <person name="Krishnan R."/>
            <person name="Midha S."/>
            <person name="Patil P.B."/>
            <person name="Rameshkumar N."/>
        </authorList>
    </citation>
    <scope>NUCLEOTIDE SEQUENCE [LARGE SCALE GENOMIC DNA]</scope>
    <source>
        <strain evidence="6 7">L1E11</strain>
    </source>
</reference>
<evidence type="ECO:0000313" key="7">
    <source>
        <dbReference type="Proteomes" id="UP000248090"/>
    </source>
</evidence>
<keyword evidence="4" id="KW-0804">Transcription</keyword>
<comment type="similarity">
    <text evidence="1">Belongs to the LysR transcriptional regulatory family.</text>
</comment>
<evidence type="ECO:0000256" key="1">
    <source>
        <dbReference type="ARBA" id="ARBA00009437"/>
    </source>
</evidence>